<proteinExistence type="predicted"/>
<dbReference type="Proteomes" id="UP000192756">
    <property type="component" value="Unassembled WGS sequence"/>
</dbReference>
<sequence>MQQIPTEESFSAPGSLKIICYVFSIILLFVGINMLTTKDMAIEIIFLFPLIFLIAISMFIYTKLKLIISNAGVRFVGGLKQHVFSWSEVTKVDMIRVGKYQTPIATVYYSNRKLDLHKGFYLQPKFNRILSLLELAVDPALFTEEYQVIRHQIN</sequence>
<dbReference type="EMBL" id="FWXT01000001">
    <property type="protein sequence ID" value="SMC41566.1"/>
    <property type="molecule type" value="Genomic_DNA"/>
</dbReference>
<feature type="transmembrane region" description="Helical" evidence="1">
    <location>
        <begin position="18"/>
        <end position="35"/>
    </location>
</feature>
<keyword evidence="1" id="KW-0472">Membrane</keyword>
<accession>A0A1W1YZK6</accession>
<feature type="transmembrane region" description="Helical" evidence="1">
    <location>
        <begin position="41"/>
        <end position="61"/>
    </location>
</feature>
<evidence type="ECO:0008006" key="4">
    <source>
        <dbReference type="Google" id="ProtNLM"/>
    </source>
</evidence>
<gene>
    <name evidence="2" type="ORF">SAMN04488524_0310</name>
</gene>
<name>A0A1W1YZK6_9SPHI</name>
<evidence type="ECO:0000313" key="2">
    <source>
        <dbReference type="EMBL" id="SMC41566.1"/>
    </source>
</evidence>
<dbReference type="AlphaFoldDB" id="A0A1W1YZK6"/>
<organism evidence="2 3">
    <name type="scientific">Pedobacter africanus</name>
    <dbReference type="NCBI Taxonomy" id="151894"/>
    <lineage>
        <taxon>Bacteria</taxon>
        <taxon>Pseudomonadati</taxon>
        <taxon>Bacteroidota</taxon>
        <taxon>Sphingobacteriia</taxon>
        <taxon>Sphingobacteriales</taxon>
        <taxon>Sphingobacteriaceae</taxon>
        <taxon>Pedobacter</taxon>
    </lineage>
</organism>
<dbReference type="OrthoDB" id="675044at2"/>
<keyword evidence="1" id="KW-0812">Transmembrane</keyword>
<keyword evidence="3" id="KW-1185">Reference proteome</keyword>
<evidence type="ECO:0000256" key="1">
    <source>
        <dbReference type="SAM" id="Phobius"/>
    </source>
</evidence>
<dbReference type="RefSeq" id="WP_084236661.1">
    <property type="nucleotide sequence ID" value="NZ_FWXT01000001.1"/>
</dbReference>
<evidence type="ECO:0000313" key="3">
    <source>
        <dbReference type="Proteomes" id="UP000192756"/>
    </source>
</evidence>
<keyword evidence="1" id="KW-1133">Transmembrane helix</keyword>
<protein>
    <recommendedName>
        <fullName evidence="4">PH domain-containing protein</fullName>
    </recommendedName>
</protein>
<reference evidence="3" key="1">
    <citation type="submission" date="2017-04" db="EMBL/GenBank/DDBJ databases">
        <authorList>
            <person name="Varghese N."/>
            <person name="Submissions S."/>
        </authorList>
    </citation>
    <scope>NUCLEOTIDE SEQUENCE [LARGE SCALE GENOMIC DNA]</scope>
    <source>
        <strain evidence="3">DSM 12126</strain>
    </source>
</reference>